<dbReference type="AlphaFoldDB" id="A0A5M3YTI5"/>
<dbReference type="VEuPathDB" id="FungiDB:ATEG_02029"/>
<comment type="function">
    <text evidence="3">Plays a central role in 2-thiolation of mcm(5)S(2)U at tRNA wobble positions of tRNA(Lys), tRNA(Glu) and tRNA(Gln). May act by forming a heterodimer with NCS6 that ligates sulfur from thiocarboxylated URM1 onto the uridine of tRNAs at wobble position. Prior mcm(5) tRNA modification by the elongator complex is required for 2-thiolation. May also be involved in protein urmylation.</text>
</comment>
<dbReference type="UniPathway" id="UPA00988"/>
<organism evidence="4 5">
    <name type="scientific">Aspergillus terreus</name>
    <dbReference type="NCBI Taxonomy" id="33178"/>
    <lineage>
        <taxon>Eukaryota</taxon>
        <taxon>Fungi</taxon>
        <taxon>Dikarya</taxon>
        <taxon>Ascomycota</taxon>
        <taxon>Pezizomycotina</taxon>
        <taxon>Eurotiomycetes</taxon>
        <taxon>Eurotiomycetidae</taxon>
        <taxon>Eurotiales</taxon>
        <taxon>Aspergillaceae</taxon>
        <taxon>Aspergillus</taxon>
        <taxon>Aspergillus subgen. Circumdati</taxon>
    </lineage>
</organism>
<name>A0A5M3YTI5_ASPTE</name>
<comment type="caution">
    <text evidence="4">The sequence shown here is derived from an EMBL/GenBank/DDBJ whole genome shotgun (WGS) entry which is preliminary data.</text>
</comment>
<evidence type="ECO:0000313" key="5">
    <source>
        <dbReference type="Proteomes" id="UP000452235"/>
    </source>
</evidence>
<dbReference type="HAMAP" id="MF_03054">
    <property type="entry name" value="CTU2"/>
    <property type="match status" value="1"/>
</dbReference>
<keyword evidence="1 3" id="KW-0963">Cytoplasm</keyword>
<accession>A0A5M3YTI5</accession>
<dbReference type="InterPro" id="IPR014729">
    <property type="entry name" value="Rossmann-like_a/b/a_fold"/>
</dbReference>
<dbReference type="GO" id="GO:0016779">
    <property type="term" value="F:nucleotidyltransferase activity"/>
    <property type="evidence" value="ECO:0007669"/>
    <property type="project" value="UniProtKB-UniRule"/>
</dbReference>
<dbReference type="GO" id="GO:0005829">
    <property type="term" value="C:cytosol"/>
    <property type="evidence" value="ECO:0007669"/>
    <property type="project" value="TreeGrafter"/>
</dbReference>
<dbReference type="GO" id="GO:0000049">
    <property type="term" value="F:tRNA binding"/>
    <property type="evidence" value="ECO:0007669"/>
    <property type="project" value="InterPro"/>
</dbReference>
<comment type="subcellular location">
    <subcellularLocation>
        <location evidence="3">Cytoplasm</location>
    </subcellularLocation>
</comment>
<gene>
    <name evidence="3" type="primary">NCS2</name>
    <name evidence="3" type="synonym">CTU2</name>
    <name evidence="4" type="ORF">ATEIFO6365_0002013000</name>
</gene>
<dbReference type="EMBL" id="BLJY01000002">
    <property type="protein sequence ID" value="GFF13020.1"/>
    <property type="molecule type" value="Genomic_DNA"/>
</dbReference>
<dbReference type="PANTHER" id="PTHR20882">
    <property type="entry name" value="CYTOPLASMIC TRNA 2-THIOLATION PROTEIN 2"/>
    <property type="match status" value="1"/>
</dbReference>
<dbReference type="GO" id="GO:0002143">
    <property type="term" value="P:tRNA wobble position uridine thiolation"/>
    <property type="evidence" value="ECO:0007669"/>
    <property type="project" value="TreeGrafter"/>
</dbReference>
<evidence type="ECO:0000313" key="4">
    <source>
        <dbReference type="EMBL" id="GFF13020.1"/>
    </source>
</evidence>
<dbReference type="SUPFAM" id="SSF52402">
    <property type="entry name" value="Adenine nucleotide alpha hydrolases-like"/>
    <property type="match status" value="1"/>
</dbReference>
<sequence length="374" mass="41636">MPSRELQSPCMDCQESETAVNIRKRRLCNDCYKVFVSHKAFKHMEKYRLLRGLPQDRPCKLLLPLSFGLSSSVLLHMLHRQIEVQRSKPHAPPGYTLHVLIIEPSTISPSVPPHDEGFELVQETFPLCSFTRLPLEAIFDLVPDVHKVLSDYAGKQFSDDASWSNKERLDAFRSSISTATSRTDVDNTLMNRLTVAFAKKLGCYGIVWGDTNGRLAAKALANVAKGRGASVTWQVADGMSPWGLEFIFPLRDLFKTEVQPYAGLTPELARIIISDEPPSENTLTKNLSIDELMMRYVQTQGEKYPGIMTNVTKTANKLQSPQNAADMPQCALCQSFLFRPDSSVGGAAAASVSEGVRSPRFCYACERSRPDLSC</sequence>
<reference evidence="4 5" key="1">
    <citation type="submission" date="2020-01" db="EMBL/GenBank/DDBJ databases">
        <title>Aspergillus terreus IFO 6365 whole genome shotgun sequence.</title>
        <authorList>
            <person name="Kanamasa S."/>
            <person name="Takahashi H."/>
        </authorList>
    </citation>
    <scope>NUCLEOTIDE SEQUENCE [LARGE SCALE GENOMIC DNA]</scope>
    <source>
        <strain evidence="4 5">IFO 6365</strain>
    </source>
</reference>
<keyword evidence="5" id="KW-1185">Reference proteome</keyword>
<evidence type="ECO:0000256" key="3">
    <source>
        <dbReference type="HAMAP-Rule" id="MF_03054"/>
    </source>
</evidence>
<keyword evidence="2 3" id="KW-0819">tRNA processing</keyword>
<dbReference type="FunFam" id="3.40.50.620:FF:000143">
    <property type="entry name" value="Cytoplasmic tRNA 2-thiolation protein 2"/>
    <property type="match status" value="1"/>
</dbReference>
<dbReference type="Proteomes" id="UP000452235">
    <property type="component" value="Unassembled WGS sequence"/>
</dbReference>
<dbReference type="InterPro" id="IPR019407">
    <property type="entry name" value="CTU2"/>
</dbReference>
<dbReference type="OrthoDB" id="25129at2759"/>
<dbReference type="Gene3D" id="3.40.50.620">
    <property type="entry name" value="HUPs"/>
    <property type="match status" value="1"/>
</dbReference>
<comment type="pathway">
    <text evidence="3">tRNA modification; 5-methoxycarbonylmethyl-2-thiouridine-tRNA biosynthesis.</text>
</comment>
<protein>
    <recommendedName>
        <fullName evidence="3">Cytoplasmic tRNA 2-thiolation protein 2</fullName>
    </recommendedName>
</protein>
<evidence type="ECO:0000256" key="2">
    <source>
        <dbReference type="ARBA" id="ARBA00022694"/>
    </source>
</evidence>
<comment type="similarity">
    <text evidence="3">Belongs to the CTU2/NCS2 family.</text>
</comment>
<dbReference type="Pfam" id="PF10288">
    <property type="entry name" value="CTU2"/>
    <property type="match status" value="1"/>
</dbReference>
<proteinExistence type="inferred from homology"/>
<evidence type="ECO:0000256" key="1">
    <source>
        <dbReference type="ARBA" id="ARBA00022490"/>
    </source>
</evidence>
<dbReference type="PANTHER" id="PTHR20882:SF14">
    <property type="entry name" value="CYTOPLASMIC TRNA 2-THIOLATION PROTEIN 2"/>
    <property type="match status" value="1"/>
</dbReference>
<dbReference type="GO" id="GO:0032447">
    <property type="term" value="P:protein urmylation"/>
    <property type="evidence" value="ECO:0007669"/>
    <property type="project" value="UniProtKB-UniRule"/>
</dbReference>
<dbReference type="GO" id="GO:0016783">
    <property type="term" value="F:sulfurtransferase activity"/>
    <property type="evidence" value="ECO:0007669"/>
    <property type="project" value="TreeGrafter"/>
</dbReference>